<reference evidence="6" key="1">
    <citation type="journal article" date="2012" name="Stand. Genomic Sci.">
        <title>Genome sequence of the Antarctic rhodopsins-containing flavobacterium Gillisia limnaea type strain (R-8282(T)).</title>
        <authorList>
            <person name="Riedel T."/>
            <person name="Held B."/>
            <person name="Nolan M."/>
            <person name="Lucas S."/>
            <person name="Lapidus A."/>
            <person name="Tice H."/>
            <person name="Del Rio T.G."/>
            <person name="Cheng J.F."/>
            <person name="Han C."/>
            <person name="Tapia R."/>
            <person name="Goodwin L.A."/>
            <person name="Pitluck S."/>
            <person name="Liolios K."/>
            <person name="Mavromatis K."/>
            <person name="Pagani I."/>
            <person name="Ivanova N."/>
            <person name="Mikhailova N."/>
            <person name="Pati A."/>
            <person name="Chen A."/>
            <person name="Palaniappan K."/>
            <person name="Land M."/>
            <person name="Rohde M."/>
            <person name="Tindall B.J."/>
            <person name="Detter J.C."/>
            <person name="Goker M."/>
            <person name="Bristow J."/>
            <person name="Eisen J.A."/>
            <person name="Markowitz V."/>
            <person name="Hugenholtz P."/>
            <person name="Kyrpides N.C."/>
            <person name="Klenk H.P."/>
            <person name="Woyke T."/>
        </authorList>
    </citation>
    <scope>NUCLEOTIDE SEQUENCE [LARGE SCALE GENOMIC DNA]</scope>
    <source>
        <strain evidence="6">DSM 15749 / LMG 21470 / R-8282</strain>
    </source>
</reference>
<sequence>MKNIILVLVILITGTSLQAQTKVGTIDADFILQQMPEMVKVEEGMKTYNTELQENLQSTVKQYEELIAAYQTNADTFNEEEKQSKEDEIITLENEIKNFRQKASVLMQMRNNELTQPLYLKIDEAMKAIITEQAYTQILNTSANGLAYADEKYDITDAVIKKLGITVKE</sequence>
<organism evidence="5 6">
    <name type="scientific">Gillisia limnaea (strain DSM 15749 / LMG 21470 / R-8282)</name>
    <dbReference type="NCBI Taxonomy" id="865937"/>
    <lineage>
        <taxon>Bacteria</taxon>
        <taxon>Pseudomonadati</taxon>
        <taxon>Bacteroidota</taxon>
        <taxon>Flavobacteriia</taxon>
        <taxon>Flavobacteriales</taxon>
        <taxon>Flavobacteriaceae</taxon>
        <taxon>Gillisia</taxon>
    </lineage>
</organism>
<evidence type="ECO:0000256" key="4">
    <source>
        <dbReference type="SAM" id="SignalP"/>
    </source>
</evidence>
<dbReference type="eggNOG" id="COG2825">
    <property type="taxonomic scope" value="Bacteria"/>
</dbReference>
<dbReference type="Proteomes" id="UP000003844">
    <property type="component" value="Unassembled WGS sequence"/>
</dbReference>
<dbReference type="InterPro" id="IPR005632">
    <property type="entry name" value="Chaperone_Skp"/>
</dbReference>
<dbReference type="EMBL" id="JH594606">
    <property type="protein sequence ID" value="EHQ03472.1"/>
    <property type="molecule type" value="Genomic_DNA"/>
</dbReference>
<protein>
    <submittedName>
        <fullName evidence="5">Outer membrane chaperone Skp (OmpH)</fullName>
    </submittedName>
</protein>
<evidence type="ECO:0000313" key="6">
    <source>
        <dbReference type="Proteomes" id="UP000003844"/>
    </source>
</evidence>
<keyword evidence="3" id="KW-0175">Coiled coil</keyword>
<comment type="similarity">
    <text evidence="1">Belongs to the Skp family.</text>
</comment>
<evidence type="ECO:0000256" key="1">
    <source>
        <dbReference type="ARBA" id="ARBA00009091"/>
    </source>
</evidence>
<feature type="coiled-coil region" evidence="3">
    <location>
        <begin position="49"/>
        <end position="109"/>
    </location>
</feature>
<evidence type="ECO:0000256" key="3">
    <source>
        <dbReference type="SAM" id="Coils"/>
    </source>
</evidence>
<dbReference type="InterPro" id="IPR024930">
    <property type="entry name" value="Skp_dom_sf"/>
</dbReference>
<accession>H2C056</accession>
<dbReference type="PANTHER" id="PTHR35089:SF1">
    <property type="entry name" value="CHAPERONE PROTEIN SKP"/>
    <property type="match status" value="1"/>
</dbReference>
<evidence type="ECO:0000256" key="2">
    <source>
        <dbReference type="ARBA" id="ARBA00022729"/>
    </source>
</evidence>
<dbReference type="AlphaFoldDB" id="H2C056"/>
<keyword evidence="2 4" id="KW-0732">Signal</keyword>
<feature type="signal peptide" evidence="4">
    <location>
        <begin position="1"/>
        <end position="21"/>
    </location>
</feature>
<keyword evidence="6" id="KW-1185">Reference proteome</keyword>
<proteinExistence type="inferred from homology"/>
<dbReference type="Pfam" id="PF03938">
    <property type="entry name" value="OmpH"/>
    <property type="match status" value="1"/>
</dbReference>
<feature type="chain" id="PRO_5003560726" evidence="4">
    <location>
        <begin position="22"/>
        <end position="169"/>
    </location>
</feature>
<dbReference type="RefSeq" id="WP_006989778.1">
    <property type="nucleotide sequence ID" value="NZ_JH594606.1"/>
</dbReference>
<gene>
    <name evidence="5" type="ORF">Gilli_2859</name>
</gene>
<dbReference type="GO" id="GO:0051082">
    <property type="term" value="F:unfolded protein binding"/>
    <property type="evidence" value="ECO:0007669"/>
    <property type="project" value="InterPro"/>
</dbReference>
<dbReference type="Gene3D" id="3.30.910.20">
    <property type="entry name" value="Skp domain"/>
    <property type="match status" value="1"/>
</dbReference>
<dbReference type="SUPFAM" id="SSF111384">
    <property type="entry name" value="OmpH-like"/>
    <property type="match status" value="1"/>
</dbReference>
<dbReference type="OrthoDB" id="1493480at2"/>
<dbReference type="STRING" id="865937.Gilli_2859"/>
<dbReference type="GO" id="GO:0050821">
    <property type="term" value="P:protein stabilization"/>
    <property type="evidence" value="ECO:0007669"/>
    <property type="project" value="TreeGrafter"/>
</dbReference>
<dbReference type="GO" id="GO:0005829">
    <property type="term" value="C:cytosol"/>
    <property type="evidence" value="ECO:0007669"/>
    <property type="project" value="TreeGrafter"/>
</dbReference>
<dbReference type="SMART" id="SM00935">
    <property type="entry name" value="OmpH"/>
    <property type="match status" value="1"/>
</dbReference>
<evidence type="ECO:0000313" key="5">
    <source>
        <dbReference type="EMBL" id="EHQ03472.1"/>
    </source>
</evidence>
<dbReference type="PANTHER" id="PTHR35089">
    <property type="entry name" value="CHAPERONE PROTEIN SKP"/>
    <property type="match status" value="1"/>
</dbReference>
<name>H2C056_GILLR</name>
<dbReference type="HOGENOM" id="CLU_053320_3_1_10"/>